<reference evidence="2 3" key="1">
    <citation type="submission" date="2016-10" db="EMBL/GenBank/DDBJ databases">
        <authorList>
            <person name="de Groot N.N."/>
        </authorList>
    </citation>
    <scope>NUCLEOTIDE SEQUENCE [LARGE SCALE GENOMIC DNA]</scope>
    <source>
        <strain evidence="2 3">CGMCC 1.10836</strain>
    </source>
</reference>
<organism evidence="2 3">
    <name type="scientific">Pseudorhodobacter antarcticus</name>
    <dbReference type="NCBI Taxonomy" id="1077947"/>
    <lineage>
        <taxon>Bacteria</taxon>
        <taxon>Pseudomonadati</taxon>
        <taxon>Pseudomonadota</taxon>
        <taxon>Alphaproteobacteria</taxon>
        <taxon>Rhodobacterales</taxon>
        <taxon>Paracoccaceae</taxon>
        <taxon>Pseudorhodobacter</taxon>
    </lineage>
</organism>
<evidence type="ECO:0000313" key="3">
    <source>
        <dbReference type="Proteomes" id="UP000183002"/>
    </source>
</evidence>
<sequence>MTNRPESTKPRQETPSARMDEPDQDVELTKVCDQRSMILSILCDFLEEDRIADLGDWLDHAGFDLTAIRYPADLPAAWVAHYRNGRSYDVDRALNDLLAWPPIAAEIAFLSKQSQVTVSTPNGPGNRAPKSLPIDLGKLADDL</sequence>
<keyword evidence="3" id="KW-1185">Reference proteome</keyword>
<protein>
    <submittedName>
        <fullName evidence="2">Uncharacterized protein</fullName>
    </submittedName>
</protein>
<accession>A0A1H8M175</accession>
<dbReference type="STRING" id="1077947.SAMN05216227_10486"/>
<proteinExistence type="predicted"/>
<feature type="region of interest" description="Disordered" evidence="1">
    <location>
        <begin position="116"/>
        <end position="143"/>
    </location>
</feature>
<dbReference type="Proteomes" id="UP000183002">
    <property type="component" value="Unassembled WGS sequence"/>
</dbReference>
<evidence type="ECO:0000256" key="1">
    <source>
        <dbReference type="SAM" id="MobiDB-lite"/>
    </source>
</evidence>
<feature type="compositionally biased region" description="Basic and acidic residues" evidence="1">
    <location>
        <begin position="1"/>
        <end position="12"/>
    </location>
</feature>
<evidence type="ECO:0000313" key="2">
    <source>
        <dbReference type="EMBL" id="SEO11125.1"/>
    </source>
</evidence>
<dbReference type="EMBL" id="FOCO01000048">
    <property type="protein sequence ID" value="SEO11125.1"/>
    <property type="molecule type" value="Genomic_DNA"/>
</dbReference>
<name>A0A1H8M175_9RHOB</name>
<feature type="region of interest" description="Disordered" evidence="1">
    <location>
        <begin position="1"/>
        <end position="24"/>
    </location>
</feature>
<dbReference type="AlphaFoldDB" id="A0A1H8M175"/>
<dbReference type="RefSeq" id="WP_050519683.1">
    <property type="nucleotide sequence ID" value="NZ_LGHU01000065.1"/>
</dbReference>
<gene>
    <name evidence="2" type="ORF">SAMN05216227_10486</name>
</gene>